<protein>
    <recommendedName>
        <fullName evidence="5">Lipoprotein</fullName>
    </recommendedName>
</protein>
<evidence type="ECO:0000256" key="1">
    <source>
        <dbReference type="SAM" id="MobiDB-lite"/>
    </source>
</evidence>
<proteinExistence type="predicted"/>
<feature type="region of interest" description="Disordered" evidence="1">
    <location>
        <begin position="28"/>
        <end position="65"/>
    </location>
</feature>
<evidence type="ECO:0008006" key="5">
    <source>
        <dbReference type="Google" id="ProtNLM"/>
    </source>
</evidence>
<evidence type="ECO:0000256" key="2">
    <source>
        <dbReference type="SAM" id="SignalP"/>
    </source>
</evidence>
<evidence type="ECO:0000313" key="3">
    <source>
        <dbReference type="EMBL" id="QEV19713.1"/>
    </source>
</evidence>
<accession>A0A5J6HML6</accession>
<dbReference type="PROSITE" id="PS51257">
    <property type="entry name" value="PROKAR_LIPOPROTEIN"/>
    <property type="match status" value="1"/>
</dbReference>
<name>A0A5J6HML6_STRAD</name>
<dbReference type="OrthoDB" id="4216217at2"/>
<sequence length="250" mass="25800">MKVGNVKSSVSRAVVAASVTVALGLTAACGSDDDGKKSSEPAKSAQGSGGEKGAKGAKPAGEKSGALTTADLEKAILAKGDLKGYKLEKLSAADMPAQTVPSEPATCQPLANMFMLATDPASKARVGRTMTGPDELDATIITLALLAHEKGDAEKVMDDLRTATKNCDAYEHAGSKYREVAALPAPKSGDEAVSYKVVGLIEGQKTPMSFTVVRSGSTLAAFYSINLLKPKEFGVPTKIVDAQVDKLAKL</sequence>
<reference evidence="3 4" key="1">
    <citation type="submission" date="2017-09" db="EMBL/GenBank/DDBJ databases">
        <authorList>
            <person name="Lee N."/>
            <person name="Cho B.-K."/>
        </authorList>
    </citation>
    <scope>NUCLEOTIDE SEQUENCE [LARGE SCALE GENOMIC DNA]</scope>
    <source>
        <strain evidence="3 4">ATCC 12461</strain>
    </source>
</reference>
<organism evidence="3 4">
    <name type="scientific">Streptomyces alboniger</name>
    <dbReference type="NCBI Taxonomy" id="132473"/>
    <lineage>
        <taxon>Bacteria</taxon>
        <taxon>Bacillati</taxon>
        <taxon>Actinomycetota</taxon>
        <taxon>Actinomycetes</taxon>
        <taxon>Kitasatosporales</taxon>
        <taxon>Streptomycetaceae</taxon>
        <taxon>Streptomyces</taxon>
        <taxon>Streptomyces aurantiacus group</taxon>
    </lineage>
</organism>
<dbReference type="AlphaFoldDB" id="A0A5J6HML6"/>
<dbReference type="KEGG" id="salw:CP975_21375"/>
<dbReference type="Proteomes" id="UP000326553">
    <property type="component" value="Chromosome"/>
</dbReference>
<keyword evidence="2" id="KW-0732">Signal</keyword>
<keyword evidence="4" id="KW-1185">Reference proteome</keyword>
<feature type="compositionally biased region" description="Low complexity" evidence="1">
    <location>
        <begin position="56"/>
        <end position="65"/>
    </location>
</feature>
<feature type="chain" id="PRO_5038809084" description="Lipoprotein" evidence="2">
    <location>
        <begin position="28"/>
        <end position="250"/>
    </location>
</feature>
<feature type="signal peptide" evidence="2">
    <location>
        <begin position="1"/>
        <end position="27"/>
    </location>
</feature>
<evidence type="ECO:0000313" key="4">
    <source>
        <dbReference type="Proteomes" id="UP000326553"/>
    </source>
</evidence>
<gene>
    <name evidence="3" type="ORF">CP975_21375</name>
</gene>
<dbReference type="EMBL" id="CP023695">
    <property type="protein sequence ID" value="QEV19713.1"/>
    <property type="molecule type" value="Genomic_DNA"/>
</dbReference>